<dbReference type="Gene3D" id="1.10.30.50">
    <property type="match status" value="1"/>
</dbReference>
<organism evidence="1">
    <name type="scientific">marine metagenome</name>
    <dbReference type="NCBI Taxonomy" id="408172"/>
    <lineage>
        <taxon>unclassified sequences</taxon>
        <taxon>metagenomes</taxon>
        <taxon>ecological metagenomes</taxon>
    </lineage>
</organism>
<sequence length="127" mass="14244">MGRKRRKTGRCTICKTGGYTEWHHIISRYHAIKSGQDHLVDNPDNTVELCKLCHDQTTASMVSMIGAKANFTSITGMWRSNGKVAFSGRTQDEISIPKGTKILAFKREPEPGTRQPDLGLVYVTYED</sequence>
<dbReference type="AlphaFoldDB" id="A0A382K0K7"/>
<dbReference type="CDD" id="cd00085">
    <property type="entry name" value="HNHc"/>
    <property type="match status" value="1"/>
</dbReference>
<name>A0A382K0K7_9ZZZZ</name>
<dbReference type="EMBL" id="UINC01077665">
    <property type="protein sequence ID" value="SVC17990.1"/>
    <property type="molecule type" value="Genomic_DNA"/>
</dbReference>
<gene>
    <name evidence="1" type="ORF">METZ01_LOCUS270844</name>
</gene>
<evidence type="ECO:0008006" key="2">
    <source>
        <dbReference type="Google" id="ProtNLM"/>
    </source>
</evidence>
<proteinExistence type="predicted"/>
<accession>A0A382K0K7</accession>
<protein>
    <recommendedName>
        <fullName evidence="2">HNH domain-containing protein</fullName>
    </recommendedName>
</protein>
<evidence type="ECO:0000313" key="1">
    <source>
        <dbReference type="EMBL" id="SVC17990.1"/>
    </source>
</evidence>
<reference evidence="1" key="1">
    <citation type="submission" date="2018-05" db="EMBL/GenBank/DDBJ databases">
        <authorList>
            <person name="Lanie J.A."/>
            <person name="Ng W.-L."/>
            <person name="Kazmierczak K.M."/>
            <person name="Andrzejewski T.M."/>
            <person name="Davidsen T.M."/>
            <person name="Wayne K.J."/>
            <person name="Tettelin H."/>
            <person name="Glass J.I."/>
            <person name="Rusch D."/>
            <person name="Podicherti R."/>
            <person name="Tsui H.-C.T."/>
            <person name="Winkler M.E."/>
        </authorList>
    </citation>
    <scope>NUCLEOTIDE SEQUENCE</scope>
</reference>
<dbReference type="InterPro" id="IPR003615">
    <property type="entry name" value="HNH_nuc"/>
</dbReference>